<dbReference type="GO" id="GO:0008236">
    <property type="term" value="F:serine-type peptidase activity"/>
    <property type="evidence" value="ECO:0007669"/>
    <property type="project" value="UniProtKB-KW"/>
</dbReference>
<reference evidence="5" key="1">
    <citation type="submission" date="2019-11" db="EMBL/GenBank/DDBJ databases">
        <title>Draft Genome Sequence of Plant Growth-Promoting Rhizosphere-Associated Bacteria.</title>
        <authorList>
            <person name="Vasilyev I.Y."/>
            <person name="Radchenko V."/>
            <person name="Ilnitskaya E.V."/>
        </authorList>
    </citation>
    <scope>NUCLEOTIDE SEQUENCE</scope>
    <source>
        <strain evidence="5">VRA_517_n</strain>
    </source>
</reference>
<sequence length="232" mass="26019">MKQIIAMGGGGFSMEPDHLVLDQYILEQSARSKPKVCFLPTASGDSEKYTGRFYQAFQKLRCEPDHLSLFKPSGSDLRSFLMKKDIIYVGGGNTRNMLVLWKEWGLDLILREAWENGIILAGLSAGAICWYEEGVTDSAGDLRELTALGFLPGSFCPHYDGESERRPVYHRLISEKKLREGYAADDGAALHYKDGQLFLAVSSRETAKGYRVFNTEEGVRETELMTIPLSEF</sequence>
<keyword evidence="2" id="KW-0645">Protease</keyword>
<accession>A0A6A8LD13</accession>
<dbReference type="PANTHER" id="PTHR20842">
    <property type="entry name" value="PROTEASE S51 ALPHA-ASPARTYL DIPEPTIDASE"/>
    <property type="match status" value="1"/>
</dbReference>
<evidence type="ECO:0000256" key="1">
    <source>
        <dbReference type="ARBA" id="ARBA00006534"/>
    </source>
</evidence>
<evidence type="ECO:0000256" key="2">
    <source>
        <dbReference type="ARBA" id="ARBA00022670"/>
    </source>
</evidence>
<evidence type="ECO:0000313" key="5">
    <source>
        <dbReference type="EMBL" id="MSE01875.1"/>
    </source>
</evidence>
<keyword evidence="4" id="KW-0720">Serine protease</keyword>
<keyword evidence="3" id="KW-0378">Hydrolase</keyword>
<dbReference type="InterPro" id="IPR005320">
    <property type="entry name" value="Peptidase_S51"/>
</dbReference>
<proteinExistence type="inferred from homology"/>
<dbReference type="PANTHER" id="PTHR20842:SF0">
    <property type="entry name" value="ALPHA-ASPARTYL DIPEPTIDASE"/>
    <property type="match status" value="1"/>
</dbReference>
<dbReference type="CDD" id="cd03146">
    <property type="entry name" value="GAT1_Peptidase_E"/>
    <property type="match status" value="1"/>
</dbReference>
<comment type="caution">
    <text evidence="5">The sequence shown here is derived from an EMBL/GenBank/DDBJ whole genome shotgun (WGS) entry which is preliminary data.</text>
</comment>
<dbReference type="InterPro" id="IPR029062">
    <property type="entry name" value="Class_I_gatase-like"/>
</dbReference>
<dbReference type="Pfam" id="PF03575">
    <property type="entry name" value="Peptidase_S51"/>
    <property type="match status" value="1"/>
</dbReference>
<dbReference type="RefSeq" id="WP_025852227.1">
    <property type="nucleotide sequence ID" value="NZ_BPWC01000002.1"/>
</dbReference>
<dbReference type="AlphaFoldDB" id="A0A6A8LD13"/>
<evidence type="ECO:0000256" key="3">
    <source>
        <dbReference type="ARBA" id="ARBA00022801"/>
    </source>
</evidence>
<protein>
    <submittedName>
        <fullName evidence="5">Peptidase E</fullName>
    </submittedName>
</protein>
<comment type="similarity">
    <text evidence="1">Belongs to the peptidase S51 family.</text>
</comment>
<dbReference type="Gene3D" id="3.40.50.880">
    <property type="match status" value="1"/>
</dbReference>
<dbReference type="SUPFAM" id="SSF52317">
    <property type="entry name" value="Class I glutamine amidotransferase-like"/>
    <property type="match status" value="1"/>
</dbReference>
<dbReference type="EMBL" id="WKKV01000003">
    <property type="protein sequence ID" value="MSE01875.1"/>
    <property type="molecule type" value="Genomic_DNA"/>
</dbReference>
<name>A0A6A8LD13_BACVE</name>
<evidence type="ECO:0000256" key="4">
    <source>
        <dbReference type="ARBA" id="ARBA00022825"/>
    </source>
</evidence>
<gene>
    <name evidence="5" type="ORF">GKC39_07335</name>
</gene>
<organism evidence="5">
    <name type="scientific">Bacillus velezensis</name>
    <dbReference type="NCBI Taxonomy" id="492670"/>
    <lineage>
        <taxon>Bacteria</taxon>
        <taxon>Bacillati</taxon>
        <taxon>Bacillota</taxon>
        <taxon>Bacilli</taxon>
        <taxon>Bacillales</taxon>
        <taxon>Bacillaceae</taxon>
        <taxon>Bacillus</taxon>
        <taxon>Bacillus amyloliquefaciens group</taxon>
    </lineage>
</organism>
<dbReference type="GO" id="GO:0006508">
    <property type="term" value="P:proteolysis"/>
    <property type="evidence" value="ECO:0007669"/>
    <property type="project" value="UniProtKB-KW"/>
</dbReference>